<dbReference type="EMBL" id="CP041334">
    <property type="protein sequence ID" value="QKY72239.1"/>
    <property type="molecule type" value="Genomic_DNA"/>
</dbReference>
<dbReference type="KEGG" id="hpak:JT17_02410"/>
<dbReference type="GO" id="GO:0004803">
    <property type="term" value="F:transposase activity"/>
    <property type="evidence" value="ECO:0007669"/>
    <property type="project" value="InterPro"/>
</dbReference>
<dbReference type="PANTHER" id="PTHR33055">
    <property type="entry name" value="TRANSPOSASE FOR INSERTION SEQUENCE ELEMENT IS1111A"/>
    <property type="match status" value="1"/>
</dbReference>
<evidence type="ECO:0000256" key="1">
    <source>
        <dbReference type="SAM" id="Coils"/>
    </source>
</evidence>
<accession>A0A6I5WR98</accession>
<dbReference type="GeneID" id="66619892"/>
<dbReference type="KEGG" id="hpas:JL26_04600"/>
<dbReference type="KEGG" id="hpak:JT17_03490"/>
<dbReference type="KEGG" id="hpak:JT17_02155"/>
<keyword evidence="1" id="KW-0175">Coiled coil</keyword>
<evidence type="ECO:0000259" key="3">
    <source>
        <dbReference type="Pfam" id="PF02371"/>
    </source>
</evidence>
<sequence>MNAPIYCGIDVAKRNFVIGFSHQKKTKTETNNAKGIQHTLDYLSQFNVALITLEATGGLEIPVAKALARAGYRVFIANPLKASEFAKSQTRAKTDAKDAVNLAFYGLTCELKGEVEHQLYVPLSEQEEQLEALVVRRRQLVDMRVAELNRLQQSHETQLDNIQQHIEMLDKLIAELDKDIDDQSKHFSDKADLISDIKGVGKNCVAVMMSSLPELGKLSSKRIASLVGVIPHPQESGQWKGKSFCYGGRAIVRNALYMAALSAIRFEPVFKAFYTRLVAKGKAKKVAIMACMRKLLTIMNALVRRNEKWDATRYLSTESVGQN</sequence>
<evidence type="ECO:0000313" key="9">
    <source>
        <dbReference type="Proteomes" id="UP000509790"/>
    </source>
</evidence>
<dbReference type="KEGG" id="hpak:JT17_02395"/>
<feature type="domain" description="Transposase IS116/IS110/IS902 C-terminal" evidence="3">
    <location>
        <begin position="192"/>
        <end position="274"/>
    </location>
</feature>
<dbReference type="EMBL" id="CP041334">
    <property type="protein sequence ID" value="QKY72719.1"/>
    <property type="molecule type" value="Genomic_DNA"/>
</dbReference>
<feature type="coiled-coil region" evidence="1">
    <location>
        <begin position="123"/>
        <end position="179"/>
    </location>
</feature>
<dbReference type="InterPro" id="IPR047650">
    <property type="entry name" value="Transpos_IS110"/>
</dbReference>
<dbReference type="KEGG" id="hpak:JT17_11245"/>
<protein>
    <submittedName>
        <fullName evidence="4">IS110 family transposase</fullName>
    </submittedName>
</protein>
<dbReference type="RefSeq" id="WP_012621529.1">
    <property type="nucleotide sequence ID" value="NZ_CP009158.1"/>
</dbReference>
<dbReference type="GO" id="GO:0006313">
    <property type="term" value="P:DNA transposition"/>
    <property type="evidence" value="ECO:0007669"/>
    <property type="project" value="InterPro"/>
</dbReference>
<dbReference type="Pfam" id="PF02371">
    <property type="entry name" value="Transposase_20"/>
    <property type="match status" value="1"/>
</dbReference>
<evidence type="ECO:0000313" key="4">
    <source>
        <dbReference type="EMBL" id="QKY72239.1"/>
    </source>
</evidence>
<dbReference type="EMBL" id="CP041334">
    <property type="protein sequence ID" value="QKY73874.1"/>
    <property type="molecule type" value="Genomic_DNA"/>
</dbReference>
<feature type="domain" description="Transposase IS110-like N-terminal" evidence="2">
    <location>
        <begin position="7"/>
        <end position="153"/>
    </location>
</feature>
<dbReference type="InterPro" id="IPR003346">
    <property type="entry name" value="Transposase_20"/>
</dbReference>
<dbReference type="AlphaFoldDB" id="A0A6I5WR98"/>
<dbReference type="KEGG" id="hpak:JT17_07205"/>
<dbReference type="KEGG" id="hpak:JT17_06890"/>
<name>A0A6I5WR98_GLAPU</name>
<dbReference type="KEGG" id="hpak:JT17_04525"/>
<dbReference type="GO" id="GO:0003677">
    <property type="term" value="F:DNA binding"/>
    <property type="evidence" value="ECO:0007669"/>
    <property type="project" value="InterPro"/>
</dbReference>
<dbReference type="EMBL" id="CP041334">
    <property type="protein sequence ID" value="QKY72914.1"/>
    <property type="molecule type" value="Genomic_DNA"/>
</dbReference>
<organism evidence="4 9">
    <name type="scientific">Glaesserella parasuis</name>
    <name type="common">Haemophilus parasuis</name>
    <dbReference type="NCBI Taxonomy" id="738"/>
    <lineage>
        <taxon>Bacteria</taxon>
        <taxon>Pseudomonadati</taxon>
        <taxon>Pseudomonadota</taxon>
        <taxon>Gammaproteobacteria</taxon>
        <taxon>Pasteurellales</taxon>
        <taxon>Pasteurellaceae</taxon>
        <taxon>Glaesserella</taxon>
    </lineage>
</organism>
<reference evidence="4 9" key="1">
    <citation type="submission" date="2019-06" db="EMBL/GenBank/DDBJ databases">
        <title>Complete genome sequence of Haemophilus parasuis HPS412.</title>
        <authorList>
            <person name="Yang S."/>
            <person name="Huang C."/>
        </authorList>
    </citation>
    <scope>NUCLEOTIDE SEQUENCE [LARGE SCALE GENOMIC DNA]</scope>
    <source>
        <strain evidence="4 9">HPS412</strain>
    </source>
</reference>
<dbReference type="KEGG" id="hpak:JT17_09335"/>
<dbReference type="InterPro" id="IPR002525">
    <property type="entry name" value="Transp_IS110-like_N"/>
</dbReference>
<dbReference type="KEGG" id="hpas:JL26_08405"/>
<dbReference type="KEGG" id="hpas:JL26_11140"/>
<dbReference type="KEGG" id="hpak:JT17_02635"/>
<dbReference type="Pfam" id="PF01548">
    <property type="entry name" value="DEDD_Tnp_IS110"/>
    <property type="match status" value="1"/>
</dbReference>
<evidence type="ECO:0000259" key="2">
    <source>
        <dbReference type="Pfam" id="PF01548"/>
    </source>
</evidence>
<evidence type="ECO:0000313" key="6">
    <source>
        <dbReference type="EMBL" id="QKY72719.1"/>
    </source>
</evidence>
<dbReference type="EMBL" id="CP041334">
    <property type="protein sequence ID" value="QKY72533.1"/>
    <property type="molecule type" value="Genomic_DNA"/>
</dbReference>
<evidence type="ECO:0000313" key="8">
    <source>
        <dbReference type="EMBL" id="QKY73874.1"/>
    </source>
</evidence>
<dbReference type="KEGG" id="hpak:JT17_03025"/>
<dbReference type="OMA" id="KGHINRN"/>
<evidence type="ECO:0000313" key="7">
    <source>
        <dbReference type="EMBL" id="QKY72914.1"/>
    </source>
</evidence>
<dbReference type="KEGG" id="hpas:JL26_05515"/>
<dbReference type="PANTHER" id="PTHR33055:SF13">
    <property type="entry name" value="TRANSPOSASE"/>
    <property type="match status" value="1"/>
</dbReference>
<evidence type="ECO:0000313" key="5">
    <source>
        <dbReference type="EMBL" id="QKY72533.1"/>
    </source>
</evidence>
<dbReference type="KEGG" id="hpak:JT17_01075"/>
<proteinExistence type="predicted"/>
<gene>
    <name evidence="4" type="ORF">FLK62_02560</name>
    <name evidence="5" type="ORF">FLK62_04235</name>
    <name evidence="6" type="ORF">FLK62_05280</name>
    <name evidence="7" type="ORF">FLK62_06425</name>
    <name evidence="8" type="ORF">FLK62_12195</name>
</gene>
<dbReference type="Proteomes" id="UP000509790">
    <property type="component" value="Chromosome"/>
</dbReference>